<name>A0A4Y2N091_ARAVE</name>
<organism evidence="1 2">
    <name type="scientific">Araneus ventricosus</name>
    <name type="common">Orbweaver spider</name>
    <name type="synonym">Epeira ventricosa</name>
    <dbReference type="NCBI Taxonomy" id="182803"/>
    <lineage>
        <taxon>Eukaryota</taxon>
        <taxon>Metazoa</taxon>
        <taxon>Ecdysozoa</taxon>
        <taxon>Arthropoda</taxon>
        <taxon>Chelicerata</taxon>
        <taxon>Arachnida</taxon>
        <taxon>Araneae</taxon>
        <taxon>Araneomorphae</taxon>
        <taxon>Entelegynae</taxon>
        <taxon>Araneoidea</taxon>
        <taxon>Araneidae</taxon>
        <taxon>Araneus</taxon>
    </lineage>
</organism>
<evidence type="ECO:0000313" key="1">
    <source>
        <dbReference type="EMBL" id="GBN32000.1"/>
    </source>
</evidence>
<dbReference type="Proteomes" id="UP000499080">
    <property type="component" value="Unassembled WGS sequence"/>
</dbReference>
<comment type="caution">
    <text evidence="1">The sequence shown here is derived from an EMBL/GenBank/DDBJ whole genome shotgun (WGS) entry which is preliminary data.</text>
</comment>
<accession>A0A4Y2N091</accession>
<feature type="non-terminal residue" evidence="1">
    <location>
        <position position="11"/>
    </location>
</feature>
<proteinExistence type="predicted"/>
<dbReference type="EMBL" id="BGPR01008170">
    <property type="protein sequence ID" value="GBN32000.1"/>
    <property type="molecule type" value="Genomic_DNA"/>
</dbReference>
<keyword evidence="2" id="KW-1185">Reference proteome</keyword>
<protein>
    <submittedName>
        <fullName evidence="1">Uncharacterized protein</fullName>
    </submittedName>
</protein>
<evidence type="ECO:0000313" key="2">
    <source>
        <dbReference type="Proteomes" id="UP000499080"/>
    </source>
</evidence>
<sequence>MVKQPALDHST</sequence>
<reference evidence="1 2" key="1">
    <citation type="journal article" date="2019" name="Sci. Rep.">
        <title>Orb-weaving spider Araneus ventricosus genome elucidates the spidroin gene catalogue.</title>
        <authorList>
            <person name="Kono N."/>
            <person name="Nakamura H."/>
            <person name="Ohtoshi R."/>
            <person name="Moran D.A.P."/>
            <person name="Shinohara A."/>
            <person name="Yoshida Y."/>
            <person name="Fujiwara M."/>
            <person name="Mori M."/>
            <person name="Tomita M."/>
            <person name="Arakawa K."/>
        </authorList>
    </citation>
    <scope>NUCLEOTIDE SEQUENCE [LARGE SCALE GENOMIC DNA]</scope>
</reference>
<gene>
    <name evidence="1" type="ORF">AVEN_90619_1</name>
</gene>